<dbReference type="InterPro" id="IPR001763">
    <property type="entry name" value="Rhodanese-like_dom"/>
</dbReference>
<dbReference type="Gene3D" id="3.40.50.720">
    <property type="entry name" value="NAD(P)-binding Rossmann-like Domain"/>
    <property type="match status" value="1"/>
</dbReference>
<sequence>MANYRPSAPKLQEQDLKGKVALVTGATKGIGRAIALDIATRGGSVLGTYSSPQTAHLFDTLSHTVGDLYSNHPNEPSHLRTINAPKLHGVAADITSLPSIGHVLVALEREFQEFRGKIDILVLNAAINVRPRIGSASENDITSSLTGNLQWPIVLVENLVRQKLFNDNARVVAISSDRVRSPSPGSSIFNATKAGLEALARSWSAELPLMFPGTTVNSVCVGLTDTPGLRAFPAQAVEALKAQRLPQVKVVEGGRLGYAEDVADVVGWLVSEKSRWMTGAVVGANGGAEFIGGSH</sequence>
<reference evidence="3" key="1">
    <citation type="journal article" date="2020" name="Stud. Mycol.">
        <title>101 Dothideomycetes genomes: a test case for predicting lifestyles and emergence of pathogens.</title>
        <authorList>
            <person name="Haridas S."/>
            <person name="Albert R."/>
            <person name="Binder M."/>
            <person name="Bloem J."/>
            <person name="Labutti K."/>
            <person name="Salamov A."/>
            <person name="Andreopoulos B."/>
            <person name="Baker S."/>
            <person name="Barry K."/>
            <person name="Bills G."/>
            <person name="Bluhm B."/>
            <person name="Cannon C."/>
            <person name="Castanera R."/>
            <person name="Culley D."/>
            <person name="Daum C."/>
            <person name="Ezra D."/>
            <person name="Gonzalez J."/>
            <person name="Henrissat B."/>
            <person name="Kuo A."/>
            <person name="Liang C."/>
            <person name="Lipzen A."/>
            <person name="Lutzoni F."/>
            <person name="Magnuson J."/>
            <person name="Mondo S."/>
            <person name="Nolan M."/>
            <person name="Ohm R."/>
            <person name="Pangilinan J."/>
            <person name="Park H.-J."/>
            <person name="Ramirez L."/>
            <person name="Alfaro M."/>
            <person name="Sun H."/>
            <person name="Tritt A."/>
            <person name="Yoshinaga Y."/>
            <person name="Zwiers L.-H."/>
            <person name="Turgeon B."/>
            <person name="Goodwin S."/>
            <person name="Spatafora J."/>
            <person name="Crous P."/>
            <person name="Grigoriev I."/>
        </authorList>
    </citation>
    <scope>NUCLEOTIDE SEQUENCE</scope>
    <source>
        <strain evidence="3">CBS 627.86</strain>
    </source>
</reference>
<dbReference type="AlphaFoldDB" id="A0A6A5ZQN6"/>
<dbReference type="Proteomes" id="UP000799770">
    <property type="component" value="Unassembled WGS sequence"/>
</dbReference>
<feature type="domain" description="Rhodanese" evidence="2">
    <location>
        <begin position="234"/>
        <end position="267"/>
    </location>
</feature>
<protein>
    <recommendedName>
        <fullName evidence="2">Rhodanese domain-containing protein</fullName>
    </recommendedName>
</protein>
<dbReference type="PROSITE" id="PS50206">
    <property type="entry name" value="RHODANESE_3"/>
    <property type="match status" value="1"/>
</dbReference>
<dbReference type="PRINTS" id="PR00081">
    <property type="entry name" value="GDHRDH"/>
</dbReference>
<dbReference type="Pfam" id="PF13561">
    <property type="entry name" value="adh_short_C2"/>
    <property type="match status" value="1"/>
</dbReference>
<keyword evidence="4" id="KW-1185">Reference proteome</keyword>
<comment type="similarity">
    <text evidence="1">Belongs to the short-chain dehydrogenases/reductases (SDR) family.</text>
</comment>
<gene>
    <name evidence="3" type="ORF">BDV96DRAFT_484445</name>
</gene>
<accession>A0A6A5ZQN6</accession>
<dbReference type="GO" id="GO:0016616">
    <property type="term" value="F:oxidoreductase activity, acting on the CH-OH group of donors, NAD or NADP as acceptor"/>
    <property type="evidence" value="ECO:0007669"/>
    <property type="project" value="TreeGrafter"/>
</dbReference>
<dbReference type="CDD" id="cd05233">
    <property type="entry name" value="SDR_c"/>
    <property type="match status" value="1"/>
</dbReference>
<evidence type="ECO:0000256" key="1">
    <source>
        <dbReference type="ARBA" id="ARBA00006484"/>
    </source>
</evidence>
<evidence type="ECO:0000313" key="4">
    <source>
        <dbReference type="Proteomes" id="UP000799770"/>
    </source>
</evidence>
<dbReference type="EMBL" id="ML977312">
    <property type="protein sequence ID" value="KAF2121455.1"/>
    <property type="molecule type" value="Genomic_DNA"/>
</dbReference>
<dbReference type="PANTHER" id="PTHR42760">
    <property type="entry name" value="SHORT-CHAIN DEHYDROGENASES/REDUCTASES FAMILY MEMBER"/>
    <property type="match status" value="1"/>
</dbReference>
<evidence type="ECO:0000259" key="2">
    <source>
        <dbReference type="PROSITE" id="PS50206"/>
    </source>
</evidence>
<dbReference type="InterPro" id="IPR036291">
    <property type="entry name" value="NAD(P)-bd_dom_sf"/>
</dbReference>
<dbReference type="SUPFAM" id="SSF51735">
    <property type="entry name" value="NAD(P)-binding Rossmann-fold domains"/>
    <property type="match status" value="1"/>
</dbReference>
<dbReference type="GO" id="GO:0048038">
    <property type="term" value="F:quinone binding"/>
    <property type="evidence" value="ECO:0007669"/>
    <property type="project" value="TreeGrafter"/>
</dbReference>
<evidence type="ECO:0000313" key="3">
    <source>
        <dbReference type="EMBL" id="KAF2121455.1"/>
    </source>
</evidence>
<dbReference type="GO" id="GO:0006633">
    <property type="term" value="P:fatty acid biosynthetic process"/>
    <property type="evidence" value="ECO:0007669"/>
    <property type="project" value="TreeGrafter"/>
</dbReference>
<organism evidence="3 4">
    <name type="scientific">Lophiotrema nucula</name>
    <dbReference type="NCBI Taxonomy" id="690887"/>
    <lineage>
        <taxon>Eukaryota</taxon>
        <taxon>Fungi</taxon>
        <taxon>Dikarya</taxon>
        <taxon>Ascomycota</taxon>
        <taxon>Pezizomycotina</taxon>
        <taxon>Dothideomycetes</taxon>
        <taxon>Pleosporomycetidae</taxon>
        <taxon>Pleosporales</taxon>
        <taxon>Lophiotremataceae</taxon>
        <taxon>Lophiotrema</taxon>
    </lineage>
</organism>
<dbReference type="PANTHER" id="PTHR42760:SF76">
    <property type="entry name" value="CHAIN OXIDOREDUCTASE_DEHYDROGENASE, PUTATIVE-RELATED"/>
    <property type="match status" value="1"/>
</dbReference>
<dbReference type="OrthoDB" id="47007at2759"/>
<name>A0A6A5ZQN6_9PLEO</name>
<dbReference type="InterPro" id="IPR002347">
    <property type="entry name" value="SDR_fam"/>
</dbReference>
<proteinExistence type="inferred from homology"/>